<comment type="caution">
    <text evidence="1">The sequence shown here is derived from an EMBL/GenBank/DDBJ whole genome shotgun (WGS) entry which is preliminary data.</text>
</comment>
<evidence type="ECO:0000313" key="2">
    <source>
        <dbReference type="Proteomes" id="UP001390339"/>
    </source>
</evidence>
<protein>
    <submittedName>
        <fullName evidence="1">Uncharacterized protein</fullName>
    </submittedName>
</protein>
<accession>A0ABR2JGF4</accession>
<proteinExistence type="predicted"/>
<evidence type="ECO:0000313" key="1">
    <source>
        <dbReference type="EMBL" id="KAK8876928.1"/>
    </source>
</evidence>
<reference evidence="1 2" key="1">
    <citation type="journal article" date="2024" name="IMA Fungus">
        <title>Apiospora arundinis, a panoply of carbohydrate-active enzymes and secondary metabolites.</title>
        <authorList>
            <person name="Sorensen T."/>
            <person name="Petersen C."/>
            <person name="Muurmann A.T."/>
            <person name="Christiansen J.V."/>
            <person name="Brundto M.L."/>
            <person name="Overgaard C.K."/>
            <person name="Boysen A.T."/>
            <person name="Wollenberg R.D."/>
            <person name="Larsen T.O."/>
            <person name="Sorensen J.L."/>
            <person name="Nielsen K.L."/>
            <person name="Sondergaard T.E."/>
        </authorList>
    </citation>
    <scope>NUCLEOTIDE SEQUENCE [LARGE SCALE GENOMIC DNA]</scope>
    <source>
        <strain evidence="1 2">AAU 773</strain>
    </source>
</reference>
<sequence>MENGLCIIGIEQSAMIGPVAIDVACNGSNIALPTVASNNTRIRNERLLRVARKSFVGCFLTLSSSIA</sequence>
<dbReference type="EMBL" id="JAPCWZ010000002">
    <property type="protein sequence ID" value="KAK8876928.1"/>
    <property type="molecule type" value="Genomic_DNA"/>
</dbReference>
<gene>
    <name evidence="1" type="ORF">PGQ11_001874</name>
</gene>
<keyword evidence="2" id="KW-1185">Reference proteome</keyword>
<name>A0ABR2JGF4_9PEZI</name>
<dbReference type="Proteomes" id="UP001390339">
    <property type="component" value="Unassembled WGS sequence"/>
</dbReference>
<organism evidence="1 2">
    <name type="scientific">Apiospora arundinis</name>
    <dbReference type="NCBI Taxonomy" id="335852"/>
    <lineage>
        <taxon>Eukaryota</taxon>
        <taxon>Fungi</taxon>
        <taxon>Dikarya</taxon>
        <taxon>Ascomycota</taxon>
        <taxon>Pezizomycotina</taxon>
        <taxon>Sordariomycetes</taxon>
        <taxon>Xylariomycetidae</taxon>
        <taxon>Amphisphaeriales</taxon>
        <taxon>Apiosporaceae</taxon>
        <taxon>Apiospora</taxon>
    </lineage>
</organism>